<gene>
    <name evidence="1" type="ORF">MRB53_012673</name>
</gene>
<dbReference type="EMBL" id="CM056811">
    <property type="protein sequence ID" value="KAJ8638406.1"/>
    <property type="molecule type" value="Genomic_DNA"/>
</dbReference>
<proteinExistence type="predicted"/>
<name>A0ACC2LZ96_PERAE</name>
<evidence type="ECO:0000313" key="1">
    <source>
        <dbReference type="EMBL" id="KAJ8638406.1"/>
    </source>
</evidence>
<accession>A0ACC2LZ96</accession>
<sequence>MKESMGLFLLFLWVSSVAAVTKGGFSAVHEPHFLSGFGFLDSKVGTEDQCNRGQLLEHLFVFHKNIIFEKAPYKKLKLKLCTVHLMMMCMRGKETPVSVKRPRAFAPESGLSPIHVTDTSCGYH</sequence>
<reference evidence="1 2" key="1">
    <citation type="journal article" date="2022" name="Hortic Res">
        <title>A haplotype resolved chromosomal level avocado genome allows analysis of novel avocado genes.</title>
        <authorList>
            <person name="Nath O."/>
            <person name="Fletcher S.J."/>
            <person name="Hayward A."/>
            <person name="Shaw L.M."/>
            <person name="Masouleh A.K."/>
            <person name="Furtado A."/>
            <person name="Henry R.J."/>
            <person name="Mitter N."/>
        </authorList>
    </citation>
    <scope>NUCLEOTIDE SEQUENCE [LARGE SCALE GENOMIC DNA]</scope>
    <source>
        <strain evidence="2">cv. Hass</strain>
    </source>
</reference>
<evidence type="ECO:0000313" key="2">
    <source>
        <dbReference type="Proteomes" id="UP001234297"/>
    </source>
</evidence>
<organism evidence="1 2">
    <name type="scientific">Persea americana</name>
    <name type="common">Avocado</name>
    <dbReference type="NCBI Taxonomy" id="3435"/>
    <lineage>
        <taxon>Eukaryota</taxon>
        <taxon>Viridiplantae</taxon>
        <taxon>Streptophyta</taxon>
        <taxon>Embryophyta</taxon>
        <taxon>Tracheophyta</taxon>
        <taxon>Spermatophyta</taxon>
        <taxon>Magnoliopsida</taxon>
        <taxon>Magnoliidae</taxon>
        <taxon>Laurales</taxon>
        <taxon>Lauraceae</taxon>
        <taxon>Persea</taxon>
    </lineage>
</organism>
<comment type="caution">
    <text evidence="1">The sequence shown here is derived from an EMBL/GenBank/DDBJ whole genome shotgun (WGS) entry which is preliminary data.</text>
</comment>
<keyword evidence="2" id="KW-1185">Reference proteome</keyword>
<protein>
    <submittedName>
        <fullName evidence="1">Uncharacterized protein</fullName>
    </submittedName>
</protein>
<dbReference type="Proteomes" id="UP001234297">
    <property type="component" value="Chromosome 3"/>
</dbReference>